<proteinExistence type="predicted"/>
<keyword evidence="2" id="KW-1185">Reference proteome</keyword>
<comment type="caution">
    <text evidence="1">The sequence shown here is derived from an EMBL/GenBank/DDBJ whole genome shotgun (WGS) entry which is preliminary data.</text>
</comment>
<name>A0A9J5Y5Q1_SOLCO</name>
<dbReference type="AlphaFoldDB" id="A0A9J5Y5Q1"/>
<organism evidence="1 2">
    <name type="scientific">Solanum commersonii</name>
    <name type="common">Commerson's wild potato</name>
    <name type="synonym">Commerson's nightshade</name>
    <dbReference type="NCBI Taxonomy" id="4109"/>
    <lineage>
        <taxon>Eukaryota</taxon>
        <taxon>Viridiplantae</taxon>
        <taxon>Streptophyta</taxon>
        <taxon>Embryophyta</taxon>
        <taxon>Tracheophyta</taxon>
        <taxon>Spermatophyta</taxon>
        <taxon>Magnoliopsida</taxon>
        <taxon>eudicotyledons</taxon>
        <taxon>Gunneridae</taxon>
        <taxon>Pentapetalae</taxon>
        <taxon>asterids</taxon>
        <taxon>lamiids</taxon>
        <taxon>Solanales</taxon>
        <taxon>Solanaceae</taxon>
        <taxon>Solanoideae</taxon>
        <taxon>Solaneae</taxon>
        <taxon>Solanum</taxon>
    </lineage>
</organism>
<reference evidence="1 2" key="1">
    <citation type="submission" date="2020-09" db="EMBL/GenBank/DDBJ databases">
        <title>De no assembly of potato wild relative species, Solanum commersonii.</title>
        <authorList>
            <person name="Cho K."/>
        </authorList>
    </citation>
    <scope>NUCLEOTIDE SEQUENCE [LARGE SCALE GENOMIC DNA]</scope>
    <source>
        <strain evidence="1">LZ3.2</strain>
        <tissue evidence="1">Leaf</tissue>
    </source>
</reference>
<gene>
    <name evidence="1" type="ORF">H5410_035772</name>
</gene>
<dbReference type="EMBL" id="JACXVP010000007">
    <property type="protein sequence ID" value="KAG5594540.1"/>
    <property type="molecule type" value="Genomic_DNA"/>
</dbReference>
<accession>A0A9J5Y5Q1</accession>
<sequence>MDCTFTIKTSIYCVIGCTRETAYKRKIKASHYFSGRYYMLSLCKDDIQQWIGLTIRKGEVKKVLEDIKRKNQKHSKGSDRSYLGSNEELEFF</sequence>
<evidence type="ECO:0000313" key="1">
    <source>
        <dbReference type="EMBL" id="KAG5594540.1"/>
    </source>
</evidence>
<evidence type="ECO:0000313" key="2">
    <source>
        <dbReference type="Proteomes" id="UP000824120"/>
    </source>
</evidence>
<dbReference type="Proteomes" id="UP000824120">
    <property type="component" value="Chromosome 7"/>
</dbReference>
<protein>
    <submittedName>
        <fullName evidence="1">Uncharacterized protein</fullName>
    </submittedName>
</protein>